<comment type="caution">
    <text evidence="1">The sequence shown here is derived from an EMBL/GenBank/DDBJ whole genome shotgun (WGS) entry which is preliminary data.</text>
</comment>
<protein>
    <submittedName>
        <fullName evidence="1">Uncharacterized protein</fullName>
    </submittedName>
</protein>
<name>A0ACC1ND99_9HYPO</name>
<gene>
    <name evidence="1" type="ORF">NQ176_g4681</name>
</gene>
<dbReference type="Proteomes" id="UP001143910">
    <property type="component" value="Unassembled WGS sequence"/>
</dbReference>
<dbReference type="EMBL" id="JANJQO010000527">
    <property type="protein sequence ID" value="KAJ2976894.1"/>
    <property type="molecule type" value="Genomic_DNA"/>
</dbReference>
<evidence type="ECO:0000313" key="2">
    <source>
        <dbReference type="Proteomes" id="UP001143910"/>
    </source>
</evidence>
<sequence>MAGSKTLILSLLTAVVLGDGVVPGYKTDPNTTKFCSFWFDNDGILACQDVVSNFVSASCGNFVKDQSYCVEAKNEPKPTITPTPSSTSTTTTFVTSTTTKPSNGITTPLPIQPDMVGNCNKFHHIFPGNTCDQITSFERISMEDFIKWNPKVGAQCTGLVADANACVGVIGGGTPTNPGNGIQTPQPTQPSMVGNCNKFHHIFPGNTCDQITSFNHISMQDFITWNPKVGAQCTGLVADANACVGVIGGGGTPTNPGNGIQTPQPTQPSMVGNCNKFHHIFPGNTCDQITSFNHISMQDFITWNPKVGPQCTGLVADANACVGVIGGGTPTNPGNGVQTPQPTQPGMVKNCALFHHIFPGNTCDQIAAFHHISLQDFATWNPQVGPQCTGLLADANACVGLIH</sequence>
<reference evidence="1" key="1">
    <citation type="submission" date="2022-08" db="EMBL/GenBank/DDBJ databases">
        <title>Genome Sequence of Lecanicillium fungicola.</title>
        <authorList>
            <person name="Buettner E."/>
        </authorList>
    </citation>
    <scope>NUCLEOTIDE SEQUENCE</scope>
    <source>
        <strain evidence="1">Babe33</strain>
    </source>
</reference>
<evidence type="ECO:0000313" key="1">
    <source>
        <dbReference type="EMBL" id="KAJ2976894.1"/>
    </source>
</evidence>
<keyword evidence="2" id="KW-1185">Reference proteome</keyword>
<organism evidence="1 2">
    <name type="scientific">Zarea fungicola</name>
    <dbReference type="NCBI Taxonomy" id="93591"/>
    <lineage>
        <taxon>Eukaryota</taxon>
        <taxon>Fungi</taxon>
        <taxon>Dikarya</taxon>
        <taxon>Ascomycota</taxon>
        <taxon>Pezizomycotina</taxon>
        <taxon>Sordariomycetes</taxon>
        <taxon>Hypocreomycetidae</taxon>
        <taxon>Hypocreales</taxon>
        <taxon>Cordycipitaceae</taxon>
        <taxon>Zarea</taxon>
    </lineage>
</organism>
<proteinExistence type="predicted"/>
<accession>A0ACC1ND99</accession>